<gene>
    <name evidence="2" type="ORF">Cboi02_000372700</name>
</gene>
<accession>A0A9W6WI45</accession>
<dbReference type="PANTHER" id="PTHR40370:SF1">
    <property type="entry name" value="DUF3074 DOMAIN-CONTAINING PROTEIN"/>
    <property type="match status" value="1"/>
</dbReference>
<proteinExistence type="predicted"/>
<dbReference type="EMBL" id="BSXN01001343">
    <property type="protein sequence ID" value="GME72704.1"/>
    <property type="molecule type" value="Genomic_DNA"/>
</dbReference>
<reference evidence="2" key="1">
    <citation type="submission" date="2023-04" db="EMBL/GenBank/DDBJ databases">
        <title>Candida boidinii NBRC 10035.</title>
        <authorList>
            <person name="Ichikawa N."/>
            <person name="Sato H."/>
            <person name="Tonouchi N."/>
        </authorList>
    </citation>
    <scope>NUCLEOTIDE SEQUENCE</scope>
    <source>
        <strain evidence="2">NBRC 10035</strain>
    </source>
</reference>
<dbReference type="AlphaFoldDB" id="A0A9W6WI45"/>
<organism evidence="2 3">
    <name type="scientific">Candida boidinii</name>
    <name type="common">Yeast</name>
    <dbReference type="NCBI Taxonomy" id="5477"/>
    <lineage>
        <taxon>Eukaryota</taxon>
        <taxon>Fungi</taxon>
        <taxon>Dikarya</taxon>
        <taxon>Ascomycota</taxon>
        <taxon>Saccharomycotina</taxon>
        <taxon>Pichiomycetes</taxon>
        <taxon>Pichiales</taxon>
        <taxon>Pichiaceae</taxon>
        <taxon>Ogataea</taxon>
        <taxon>Ogataea/Candida clade</taxon>
    </lineage>
</organism>
<evidence type="ECO:0000313" key="3">
    <source>
        <dbReference type="Proteomes" id="UP001165120"/>
    </source>
</evidence>
<dbReference type="Proteomes" id="UP001165120">
    <property type="component" value="Unassembled WGS sequence"/>
</dbReference>
<evidence type="ECO:0000259" key="1">
    <source>
        <dbReference type="Pfam" id="PF11274"/>
    </source>
</evidence>
<feature type="domain" description="DUF3074" evidence="1">
    <location>
        <begin position="162"/>
        <end position="316"/>
    </location>
</feature>
<dbReference type="Pfam" id="PF11274">
    <property type="entry name" value="DUF3074"/>
    <property type="match status" value="1"/>
</dbReference>
<sequence length="322" mass="36868">MLTEQEKETFKFYFNLESKDETQVTENLLQILDTAKSLLPCSDFTNIKSSNASDANTIHNVFKFDSSFWKYNKTFKSKTVLDHSKFNTTNQNGIILDTLTFKSTKTTDSSSVWAGRATIIDLLEFESVPDFLDKFILNLTGLRLNYTDDKYSVDNIIDPFLHTKNESKYIEYIQSYKTLNFKNNTANDNDNSTLFIDDTGFLINVSLIYKLSPILALRKFNEYIFTSLPITGDDGIISIFLISLVSQDSNSGDNNAQNLVIGKYFSIEKLEINLISKKLIWKMITLSDSGGYLPKFIQNMAICKEISHDVPNFMEYLLKEII</sequence>
<comment type="caution">
    <text evidence="2">The sequence shown here is derived from an EMBL/GenBank/DDBJ whole genome shotgun (WGS) entry which is preliminary data.</text>
</comment>
<dbReference type="PANTHER" id="PTHR40370">
    <property type="entry name" value="EXPRESSED PROTEIN"/>
    <property type="match status" value="1"/>
</dbReference>
<keyword evidence="3" id="KW-1185">Reference proteome</keyword>
<name>A0A9W6WI45_CANBO</name>
<evidence type="ECO:0000313" key="2">
    <source>
        <dbReference type="EMBL" id="GME72704.1"/>
    </source>
</evidence>
<protein>
    <submittedName>
        <fullName evidence="2">Unnamed protein product</fullName>
    </submittedName>
</protein>
<dbReference type="InterPro" id="IPR024500">
    <property type="entry name" value="DUF3074"/>
</dbReference>